<dbReference type="EMBL" id="FOPJ01000002">
    <property type="protein sequence ID" value="SFG27458.1"/>
    <property type="molecule type" value="Genomic_DNA"/>
</dbReference>
<evidence type="ECO:0000313" key="2">
    <source>
        <dbReference type="Proteomes" id="UP000199065"/>
    </source>
</evidence>
<accession>A0A1I2QGN9</accession>
<proteinExistence type="predicted"/>
<dbReference type="Proteomes" id="UP000199065">
    <property type="component" value="Unassembled WGS sequence"/>
</dbReference>
<organism evidence="1 2">
    <name type="scientific">Corynebacterium spheniscorum</name>
    <dbReference type="NCBI Taxonomy" id="185761"/>
    <lineage>
        <taxon>Bacteria</taxon>
        <taxon>Bacillati</taxon>
        <taxon>Actinomycetota</taxon>
        <taxon>Actinomycetes</taxon>
        <taxon>Mycobacteriales</taxon>
        <taxon>Corynebacteriaceae</taxon>
        <taxon>Corynebacterium</taxon>
    </lineage>
</organism>
<reference evidence="1 2" key="1">
    <citation type="submission" date="2016-10" db="EMBL/GenBank/DDBJ databases">
        <authorList>
            <person name="de Groot N.N."/>
        </authorList>
    </citation>
    <scope>NUCLEOTIDE SEQUENCE [LARGE SCALE GENOMIC DNA]</scope>
    <source>
        <strain>J11</strain>
        <strain evidence="2">PG 39</strain>
    </source>
</reference>
<name>A0A1I2QGN9_9CORY</name>
<sequence>MLLSRARWFPTFFGAVLGVTHHCRSLRPQADPCGSVNLHGVSTADLRAAAERSYNLSQTTVMRLFGLGVSVSQNHTPRSSAPK</sequence>
<evidence type="ECO:0000313" key="1">
    <source>
        <dbReference type="EMBL" id="SFG27458.1"/>
    </source>
</evidence>
<protein>
    <submittedName>
        <fullName evidence="1">Uncharacterized protein</fullName>
    </submittedName>
</protein>
<gene>
    <name evidence="1" type="ORF">SAMN05660282_00445</name>
</gene>
<keyword evidence="2" id="KW-1185">Reference proteome</keyword>
<dbReference type="STRING" id="185761.SAMN05660282_00445"/>
<dbReference type="AlphaFoldDB" id="A0A1I2QGN9"/>